<keyword evidence="5" id="KW-1185">Reference proteome</keyword>
<evidence type="ECO:0000256" key="3">
    <source>
        <dbReference type="SAM" id="MobiDB-lite"/>
    </source>
</evidence>
<name>A0ABU0RXP6_9ACTN</name>
<dbReference type="Gene3D" id="3.40.50.1700">
    <property type="entry name" value="Glycoside hydrolase family 3 C-terminal domain"/>
    <property type="match status" value="1"/>
</dbReference>
<evidence type="ECO:0000313" key="5">
    <source>
        <dbReference type="Proteomes" id="UP001223072"/>
    </source>
</evidence>
<dbReference type="InterPro" id="IPR036962">
    <property type="entry name" value="Glyco_hydro_3_N_sf"/>
</dbReference>
<keyword evidence="2" id="KW-0378">Hydrolase</keyword>
<proteinExistence type="inferred from homology"/>
<feature type="region of interest" description="Disordered" evidence="3">
    <location>
        <begin position="75"/>
        <end position="100"/>
    </location>
</feature>
<feature type="compositionally biased region" description="Low complexity" evidence="3">
    <location>
        <begin position="264"/>
        <end position="273"/>
    </location>
</feature>
<dbReference type="InterPro" id="IPR036881">
    <property type="entry name" value="Glyco_hydro_3_C_sf"/>
</dbReference>
<dbReference type="InterPro" id="IPR017853">
    <property type="entry name" value="GH"/>
</dbReference>
<feature type="region of interest" description="Disordered" evidence="3">
    <location>
        <begin position="222"/>
        <end position="273"/>
    </location>
</feature>
<evidence type="ECO:0000313" key="4">
    <source>
        <dbReference type="EMBL" id="MDQ0935670.1"/>
    </source>
</evidence>
<dbReference type="Gene3D" id="3.20.20.300">
    <property type="entry name" value="Glycoside hydrolase, family 3, N-terminal domain"/>
    <property type="match status" value="1"/>
</dbReference>
<feature type="compositionally biased region" description="Basic and acidic residues" evidence="3">
    <location>
        <begin position="236"/>
        <end position="248"/>
    </location>
</feature>
<sequence length="273" mass="29022">MKEEWRFEGPVISDWAATNSTIAPAVGGLDLVMPGPDGRWSEALVSAVRAGQVPQELIDDKVLRLLRLARNTSRLGEQGAPAESMPTQPSRSHGPASPTQEEFALLRDAPRLLPLAADGLGSVALIGPNAVVPYLQGGGSVFVPAIRTVSFEAGLTVHWGGDSRRRPPIVLDTMLTVPGRATAPARRPPWVGGEIGAVKRQDAGPEPLALIVTAVGEDGPAEVARHDRSTPGSPQIKEEHYPPREGRRVTGLRGRTPPRRRPSSHSGPGRRPG</sequence>
<accession>A0ABU0RXP6</accession>
<gene>
    <name evidence="4" type="ORF">QFZ49_005642</name>
</gene>
<dbReference type="EMBL" id="JAUSZS010000007">
    <property type="protein sequence ID" value="MDQ0935670.1"/>
    <property type="molecule type" value="Genomic_DNA"/>
</dbReference>
<reference evidence="4 5" key="1">
    <citation type="submission" date="2023-07" db="EMBL/GenBank/DDBJ databases">
        <title>Comparative genomics of wheat-associated soil bacteria to identify genetic determinants of phenazine resistance.</title>
        <authorList>
            <person name="Mouncey N."/>
        </authorList>
    </citation>
    <scope>NUCLEOTIDE SEQUENCE [LARGE SCALE GENOMIC DNA]</scope>
    <source>
        <strain evidence="4 5">W2I16</strain>
    </source>
</reference>
<dbReference type="SUPFAM" id="SSF51445">
    <property type="entry name" value="(Trans)glycosidases"/>
    <property type="match status" value="1"/>
</dbReference>
<protein>
    <recommendedName>
        <fullName evidence="6">Beta-glucosidase</fullName>
    </recommendedName>
</protein>
<comment type="caution">
    <text evidence="4">The sequence shown here is derived from an EMBL/GenBank/DDBJ whole genome shotgun (WGS) entry which is preliminary data.</text>
</comment>
<dbReference type="InterPro" id="IPR050288">
    <property type="entry name" value="Cellulose_deg_GH3"/>
</dbReference>
<dbReference type="PANTHER" id="PTHR42715:SF10">
    <property type="entry name" value="BETA-GLUCOSIDASE"/>
    <property type="match status" value="1"/>
</dbReference>
<evidence type="ECO:0000256" key="2">
    <source>
        <dbReference type="ARBA" id="ARBA00022801"/>
    </source>
</evidence>
<dbReference type="PANTHER" id="PTHR42715">
    <property type="entry name" value="BETA-GLUCOSIDASE"/>
    <property type="match status" value="1"/>
</dbReference>
<dbReference type="Proteomes" id="UP001223072">
    <property type="component" value="Unassembled WGS sequence"/>
</dbReference>
<evidence type="ECO:0000256" key="1">
    <source>
        <dbReference type="ARBA" id="ARBA00005336"/>
    </source>
</evidence>
<comment type="similarity">
    <text evidence="1">Belongs to the glycosyl hydrolase 3 family.</text>
</comment>
<organism evidence="4 5">
    <name type="scientific">Streptomyces turgidiscabies</name>
    <dbReference type="NCBI Taxonomy" id="85558"/>
    <lineage>
        <taxon>Bacteria</taxon>
        <taxon>Bacillati</taxon>
        <taxon>Actinomycetota</taxon>
        <taxon>Actinomycetes</taxon>
        <taxon>Kitasatosporales</taxon>
        <taxon>Streptomycetaceae</taxon>
        <taxon>Streptomyces</taxon>
    </lineage>
</organism>
<evidence type="ECO:0008006" key="6">
    <source>
        <dbReference type="Google" id="ProtNLM"/>
    </source>
</evidence>